<keyword evidence="5" id="KW-1185">Reference proteome</keyword>
<dbReference type="EMBL" id="LUTY01001531">
    <property type="protein sequence ID" value="OAD21582.1"/>
    <property type="molecule type" value="Genomic_DNA"/>
</dbReference>
<evidence type="ECO:0000256" key="2">
    <source>
        <dbReference type="ARBA" id="ARBA00022448"/>
    </source>
</evidence>
<proteinExistence type="inferred from homology"/>
<name>A0A176S0I3_9GAMM</name>
<dbReference type="SUPFAM" id="SSF53850">
    <property type="entry name" value="Periplasmic binding protein-like II"/>
    <property type="match status" value="1"/>
</dbReference>
<protein>
    <submittedName>
        <fullName evidence="4">General L-amino ABC transporter binding protein</fullName>
    </submittedName>
</protein>
<comment type="similarity">
    <text evidence="1">Belongs to the bacterial solute-binding protein 3 family.</text>
</comment>
<dbReference type="InterPro" id="IPR051455">
    <property type="entry name" value="Bact_solute-bind_prot3"/>
</dbReference>
<dbReference type="Gene3D" id="3.40.190.10">
    <property type="entry name" value="Periplasmic binding protein-like II"/>
    <property type="match status" value="1"/>
</dbReference>
<accession>A0A176S0I3</accession>
<keyword evidence="3" id="KW-0732">Signal</keyword>
<keyword evidence="2" id="KW-0813">Transport</keyword>
<gene>
    <name evidence="4" type="ORF">THIOM_002646</name>
</gene>
<dbReference type="PANTHER" id="PTHR30085">
    <property type="entry name" value="AMINO ACID ABC TRANSPORTER PERMEASE"/>
    <property type="match status" value="1"/>
</dbReference>
<organism evidence="4 5">
    <name type="scientific">Candidatus Thiomargarita nelsonii</name>
    <dbReference type="NCBI Taxonomy" id="1003181"/>
    <lineage>
        <taxon>Bacteria</taxon>
        <taxon>Pseudomonadati</taxon>
        <taxon>Pseudomonadota</taxon>
        <taxon>Gammaproteobacteria</taxon>
        <taxon>Thiotrichales</taxon>
        <taxon>Thiotrichaceae</taxon>
        <taxon>Thiomargarita</taxon>
    </lineage>
</organism>
<dbReference type="PANTHER" id="PTHR30085:SF7">
    <property type="entry name" value="AMINO-ACID ABC TRANSPORTER-BINDING PROTEIN YHDW-RELATED"/>
    <property type="match status" value="1"/>
</dbReference>
<reference evidence="4 5" key="1">
    <citation type="submission" date="2016-05" db="EMBL/GenBank/DDBJ databases">
        <title>Single-cell genome of chain-forming Candidatus Thiomargarita nelsonii and comparison to other large sulfur-oxidizing bacteria.</title>
        <authorList>
            <person name="Winkel M."/>
            <person name="Salman V."/>
            <person name="Woyke T."/>
            <person name="Schulz-Vogt H."/>
            <person name="Richter M."/>
            <person name="Flood B."/>
            <person name="Bailey J."/>
            <person name="Amann R."/>
            <person name="Mussmann M."/>
        </authorList>
    </citation>
    <scope>NUCLEOTIDE SEQUENCE [LARGE SCALE GENOMIC DNA]</scope>
    <source>
        <strain evidence="4 5">THI036</strain>
    </source>
</reference>
<dbReference type="Proteomes" id="UP000076962">
    <property type="component" value="Unassembled WGS sequence"/>
</dbReference>
<dbReference type="GO" id="GO:0006865">
    <property type="term" value="P:amino acid transport"/>
    <property type="evidence" value="ECO:0007669"/>
    <property type="project" value="TreeGrafter"/>
</dbReference>
<comment type="caution">
    <text evidence="4">The sequence shown here is derived from an EMBL/GenBank/DDBJ whole genome shotgun (WGS) entry which is preliminary data.</text>
</comment>
<sequence length="85" mass="9105">MILTTPNTHTVAEDLRSKTLPTSVLELVKKKGFIQCGVNTGAAAFSSLNDKGEWTGFDVDFCRAVAAATLGDTNKVKYTPLTAKE</sequence>
<evidence type="ECO:0000313" key="5">
    <source>
        <dbReference type="Proteomes" id="UP000076962"/>
    </source>
</evidence>
<evidence type="ECO:0000256" key="1">
    <source>
        <dbReference type="ARBA" id="ARBA00010333"/>
    </source>
</evidence>
<evidence type="ECO:0000256" key="3">
    <source>
        <dbReference type="ARBA" id="ARBA00022729"/>
    </source>
</evidence>
<feature type="non-terminal residue" evidence="4">
    <location>
        <position position="85"/>
    </location>
</feature>
<dbReference type="AlphaFoldDB" id="A0A176S0I3"/>
<evidence type="ECO:0000313" key="4">
    <source>
        <dbReference type="EMBL" id="OAD21582.1"/>
    </source>
</evidence>